<feature type="compositionally biased region" description="Low complexity" evidence="1">
    <location>
        <begin position="104"/>
        <end position="128"/>
    </location>
</feature>
<protein>
    <recommendedName>
        <fullName evidence="4">Collagen-like protein</fullName>
    </recommendedName>
</protein>
<dbReference type="AlphaFoldDB" id="A0A6P2BTA0"/>
<dbReference type="RefSeq" id="WP_145858861.1">
    <property type="nucleotide sequence ID" value="NZ_RPFW01000006.1"/>
</dbReference>
<accession>A0A6P2BTA0</accession>
<evidence type="ECO:0000256" key="1">
    <source>
        <dbReference type="SAM" id="MobiDB-lite"/>
    </source>
</evidence>
<feature type="compositionally biased region" description="Low complexity" evidence="1">
    <location>
        <begin position="78"/>
        <end position="93"/>
    </location>
</feature>
<dbReference type="InterPro" id="IPR008160">
    <property type="entry name" value="Collagen"/>
</dbReference>
<dbReference type="EMBL" id="RPFW01000006">
    <property type="protein sequence ID" value="TVZ01917.1"/>
    <property type="molecule type" value="Genomic_DNA"/>
</dbReference>
<gene>
    <name evidence="2" type="ORF">EAS64_31250</name>
</gene>
<organism evidence="2 3">
    <name type="scientific">Trebonia kvetii</name>
    <dbReference type="NCBI Taxonomy" id="2480626"/>
    <lineage>
        <taxon>Bacteria</taxon>
        <taxon>Bacillati</taxon>
        <taxon>Actinomycetota</taxon>
        <taxon>Actinomycetes</taxon>
        <taxon>Streptosporangiales</taxon>
        <taxon>Treboniaceae</taxon>
        <taxon>Trebonia</taxon>
    </lineage>
</organism>
<comment type="caution">
    <text evidence="2">The sequence shown here is derived from an EMBL/GenBank/DDBJ whole genome shotgun (WGS) entry which is preliminary data.</text>
</comment>
<evidence type="ECO:0000313" key="2">
    <source>
        <dbReference type="EMBL" id="TVZ01917.1"/>
    </source>
</evidence>
<evidence type="ECO:0000313" key="3">
    <source>
        <dbReference type="Proteomes" id="UP000460272"/>
    </source>
</evidence>
<name>A0A6P2BTA0_9ACTN</name>
<feature type="region of interest" description="Disordered" evidence="1">
    <location>
        <begin position="77"/>
        <end position="135"/>
    </location>
</feature>
<sequence>MERARLRMLLIGTGSAVVLVAGGGIAYAAGVASGPVDSSGAFHGCYTNQAVNGSHAVVLQDAGTTCPKGTTAISWSMTGPAGPAGPAGDTGAVGAAGGAGPAGATGATGATGPAGPKGDTGDTGPAGPQGLAGTSLSNISDLGGLACSTHDGQAGTIAVRPAASDNTIAVTCVAAGGSTGTTSVTHDDGVGQTWTDASPLGTYTLAEADQAAGAYIGANGGSAFSVTCGTSIDAVQVLTGTQSVIWQYAGQYAGRVDVSSVAQQYCPTGTDPVWS</sequence>
<keyword evidence="3" id="KW-1185">Reference proteome</keyword>
<evidence type="ECO:0008006" key="4">
    <source>
        <dbReference type="Google" id="ProtNLM"/>
    </source>
</evidence>
<dbReference type="Pfam" id="PF01391">
    <property type="entry name" value="Collagen"/>
    <property type="match status" value="1"/>
</dbReference>
<reference evidence="2 3" key="1">
    <citation type="submission" date="2018-11" db="EMBL/GenBank/DDBJ databases">
        <title>Trebonia kvetii gen.nov., sp.nov., a novel acidophilic actinobacterium, and proposal of the new actinobacterial family Treboniaceae fam. nov.</title>
        <authorList>
            <person name="Rapoport D."/>
            <person name="Sagova-Mareckova M."/>
            <person name="Sedlacek I."/>
            <person name="Provaznik J."/>
            <person name="Kralova S."/>
            <person name="Pavlinic D."/>
            <person name="Benes V."/>
            <person name="Kopecky J."/>
        </authorList>
    </citation>
    <scope>NUCLEOTIDE SEQUENCE [LARGE SCALE GENOMIC DNA]</scope>
    <source>
        <strain evidence="2 3">15Tr583</strain>
    </source>
</reference>
<dbReference type="Proteomes" id="UP000460272">
    <property type="component" value="Unassembled WGS sequence"/>
</dbReference>
<feature type="compositionally biased region" description="Gly residues" evidence="1">
    <location>
        <begin position="94"/>
        <end position="103"/>
    </location>
</feature>
<proteinExistence type="predicted"/>